<gene>
    <name evidence="1" type="ORF">J437_LFUL008979</name>
</gene>
<name>A0A8K0K6A1_LADFU</name>
<protein>
    <submittedName>
        <fullName evidence="1">Uncharacterized protein</fullName>
    </submittedName>
</protein>
<dbReference type="AlphaFoldDB" id="A0A8K0K6A1"/>
<reference evidence="1" key="2">
    <citation type="submission" date="2017-10" db="EMBL/GenBank/DDBJ databases">
        <title>Ladona fulva Genome sequencing and assembly.</title>
        <authorList>
            <person name="Murali S."/>
            <person name="Richards S."/>
            <person name="Bandaranaike D."/>
            <person name="Bellair M."/>
            <person name="Blankenburg K."/>
            <person name="Chao H."/>
            <person name="Dinh H."/>
            <person name="Doddapaneni H."/>
            <person name="Dugan-Rocha S."/>
            <person name="Elkadiri S."/>
            <person name="Gnanaolivu R."/>
            <person name="Hernandez B."/>
            <person name="Skinner E."/>
            <person name="Javaid M."/>
            <person name="Lee S."/>
            <person name="Li M."/>
            <person name="Ming W."/>
            <person name="Munidasa M."/>
            <person name="Muniz J."/>
            <person name="Nguyen L."/>
            <person name="Hughes D."/>
            <person name="Osuji N."/>
            <person name="Pu L.-L."/>
            <person name="Puazo M."/>
            <person name="Qu C."/>
            <person name="Quiroz J."/>
            <person name="Raj R."/>
            <person name="Weissenberger G."/>
            <person name="Xin Y."/>
            <person name="Zou X."/>
            <person name="Han Y."/>
            <person name="Worley K."/>
            <person name="Muzny D."/>
            <person name="Gibbs R."/>
        </authorList>
    </citation>
    <scope>NUCLEOTIDE SEQUENCE</scope>
    <source>
        <strain evidence="1">Sampled in the wild</strain>
    </source>
</reference>
<proteinExistence type="predicted"/>
<keyword evidence="2" id="KW-1185">Reference proteome</keyword>
<reference evidence="1" key="1">
    <citation type="submission" date="2013-04" db="EMBL/GenBank/DDBJ databases">
        <authorList>
            <person name="Qu J."/>
            <person name="Murali S.C."/>
            <person name="Bandaranaike D."/>
            <person name="Bellair M."/>
            <person name="Blankenburg K."/>
            <person name="Chao H."/>
            <person name="Dinh H."/>
            <person name="Doddapaneni H."/>
            <person name="Downs B."/>
            <person name="Dugan-Rocha S."/>
            <person name="Elkadiri S."/>
            <person name="Gnanaolivu R.D."/>
            <person name="Hernandez B."/>
            <person name="Javaid M."/>
            <person name="Jayaseelan J.C."/>
            <person name="Lee S."/>
            <person name="Li M."/>
            <person name="Ming W."/>
            <person name="Munidasa M."/>
            <person name="Muniz J."/>
            <person name="Nguyen L."/>
            <person name="Ongeri F."/>
            <person name="Osuji N."/>
            <person name="Pu L.-L."/>
            <person name="Puazo M."/>
            <person name="Qu C."/>
            <person name="Quiroz J."/>
            <person name="Raj R."/>
            <person name="Weissenberger G."/>
            <person name="Xin Y."/>
            <person name="Zou X."/>
            <person name="Han Y."/>
            <person name="Richards S."/>
            <person name="Worley K."/>
            <person name="Muzny D."/>
            <person name="Gibbs R."/>
        </authorList>
    </citation>
    <scope>NUCLEOTIDE SEQUENCE</scope>
    <source>
        <strain evidence="1">Sampled in the wild</strain>
    </source>
</reference>
<organism evidence="1 2">
    <name type="scientific">Ladona fulva</name>
    <name type="common">Scarce chaser dragonfly</name>
    <name type="synonym">Libellula fulva</name>
    <dbReference type="NCBI Taxonomy" id="123851"/>
    <lineage>
        <taxon>Eukaryota</taxon>
        <taxon>Metazoa</taxon>
        <taxon>Ecdysozoa</taxon>
        <taxon>Arthropoda</taxon>
        <taxon>Hexapoda</taxon>
        <taxon>Insecta</taxon>
        <taxon>Pterygota</taxon>
        <taxon>Palaeoptera</taxon>
        <taxon>Odonata</taxon>
        <taxon>Epiprocta</taxon>
        <taxon>Anisoptera</taxon>
        <taxon>Libelluloidea</taxon>
        <taxon>Libellulidae</taxon>
        <taxon>Ladona</taxon>
    </lineage>
</organism>
<evidence type="ECO:0000313" key="1">
    <source>
        <dbReference type="EMBL" id="KAG8228522.1"/>
    </source>
</evidence>
<dbReference type="EMBL" id="KZ308376">
    <property type="protein sequence ID" value="KAG8228522.1"/>
    <property type="molecule type" value="Genomic_DNA"/>
</dbReference>
<comment type="caution">
    <text evidence="1">The sequence shown here is derived from an EMBL/GenBank/DDBJ whole genome shotgun (WGS) entry which is preliminary data.</text>
</comment>
<dbReference type="Proteomes" id="UP000792457">
    <property type="component" value="Unassembled WGS sequence"/>
</dbReference>
<dbReference type="OrthoDB" id="549017at2759"/>
<sequence length="135" mass="15500">MSFAQVLYEHFQSVQFDYELLQEFVQLSVAEFHKYLVTDIDDQHCVNDYYGDDHKFKGYPKVDLTVVTDGTWSMYNLTKLMAYLAEECDVSLFGSRLSVMHGRTGKWLVQHAISSAQVVYNITKEAGNLKGKSLI</sequence>
<accession>A0A8K0K6A1</accession>
<evidence type="ECO:0000313" key="2">
    <source>
        <dbReference type="Proteomes" id="UP000792457"/>
    </source>
</evidence>